<dbReference type="InterPro" id="IPR017896">
    <property type="entry name" value="4Fe4S_Fe-S-bd"/>
</dbReference>
<gene>
    <name evidence="8" type="primary">fadF</name>
    <name evidence="8" type="ORF">BACCIP111899_01217</name>
</gene>
<evidence type="ECO:0000256" key="2">
    <source>
        <dbReference type="ARBA" id="ARBA00022723"/>
    </source>
</evidence>
<dbReference type="PROSITE" id="PS51379">
    <property type="entry name" value="4FE4S_FER_2"/>
    <property type="match status" value="1"/>
</dbReference>
<name>A0ABM8Y8H5_9BACI</name>
<protein>
    <submittedName>
        <fullName evidence="8">Iron-sulfur-binding oxidoreductase FadF</fullName>
        <ecNumber evidence="8">1.-.-.-</ecNumber>
    </submittedName>
</protein>
<dbReference type="Pfam" id="PF13183">
    <property type="entry name" value="Fer4_8"/>
    <property type="match status" value="1"/>
</dbReference>
<evidence type="ECO:0000313" key="9">
    <source>
        <dbReference type="Proteomes" id="UP000789423"/>
    </source>
</evidence>
<dbReference type="PANTHER" id="PTHR43255:SF1">
    <property type="entry name" value="IRON-SULFUR-BINDING OXIDOREDUCTASE FADF-RELATED"/>
    <property type="match status" value="1"/>
</dbReference>
<comment type="caution">
    <text evidence="8">The sequence shown here is derived from an EMBL/GenBank/DDBJ whole genome shotgun (WGS) entry which is preliminary data.</text>
</comment>
<feature type="transmembrane region" description="Helical" evidence="6">
    <location>
        <begin position="71"/>
        <end position="92"/>
    </location>
</feature>
<dbReference type="InterPro" id="IPR004017">
    <property type="entry name" value="Cys_rich_dom"/>
</dbReference>
<feature type="transmembrane region" description="Helical" evidence="6">
    <location>
        <begin position="6"/>
        <end position="27"/>
    </location>
</feature>
<keyword evidence="1" id="KW-0004">4Fe-4S</keyword>
<keyword evidence="6" id="KW-0472">Membrane</keyword>
<dbReference type="SUPFAM" id="SSF103501">
    <property type="entry name" value="Respiratory nitrate reductase 1 gamma chain"/>
    <property type="match status" value="1"/>
</dbReference>
<dbReference type="GO" id="GO:0016491">
    <property type="term" value="F:oxidoreductase activity"/>
    <property type="evidence" value="ECO:0007669"/>
    <property type="project" value="UniProtKB-KW"/>
</dbReference>
<feature type="transmembrane region" description="Helical" evidence="6">
    <location>
        <begin position="196"/>
        <end position="219"/>
    </location>
</feature>
<proteinExistence type="predicted"/>
<evidence type="ECO:0000256" key="1">
    <source>
        <dbReference type="ARBA" id="ARBA00022485"/>
    </source>
</evidence>
<keyword evidence="4" id="KW-0408">Iron</keyword>
<dbReference type="Pfam" id="PF02754">
    <property type="entry name" value="CCG"/>
    <property type="match status" value="2"/>
</dbReference>
<keyword evidence="5" id="KW-0411">Iron-sulfur</keyword>
<dbReference type="InterPro" id="IPR017900">
    <property type="entry name" value="4Fe4S_Fe_S_CS"/>
</dbReference>
<accession>A0ABM8Y8H5</accession>
<feature type="transmembrane region" description="Helical" evidence="6">
    <location>
        <begin position="112"/>
        <end position="134"/>
    </location>
</feature>
<dbReference type="RefSeq" id="WP_230574267.1">
    <property type="nucleotide sequence ID" value="NZ_CAKJTI010000004.1"/>
</dbReference>
<dbReference type="EMBL" id="CAKJTI010000004">
    <property type="protein sequence ID" value="CAG9612045.1"/>
    <property type="molecule type" value="Genomic_DNA"/>
</dbReference>
<organism evidence="8 9">
    <name type="scientific">Bacillus rhizoplanae</name>
    <dbReference type="NCBI Taxonomy" id="2880966"/>
    <lineage>
        <taxon>Bacteria</taxon>
        <taxon>Bacillati</taxon>
        <taxon>Bacillota</taxon>
        <taxon>Bacilli</taxon>
        <taxon>Bacillales</taxon>
        <taxon>Bacillaceae</taxon>
        <taxon>Bacillus</taxon>
    </lineage>
</organism>
<dbReference type="SUPFAM" id="SSF46548">
    <property type="entry name" value="alpha-helical ferredoxin"/>
    <property type="match status" value="1"/>
</dbReference>
<evidence type="ECO:0000313" key="8">
    <source>
        <dbReference type="EMBL" id="CAG9612045.1"/>
    </source>
</evidence>
<reference evidence="8 9" key="1">
    <citation type="submission" date="2021-10" db="EMBL/GenBank/DDBJ databases">
        <authorList>
            <person name="Criscuolo A."/>
        </authorList>
    </citation>
    <scope>NUCLEOTIDE SEQUENCE [LARGE SCALE GENOMIC DNA]</scope>
    <source>
        <strain evidence="9">CIP 111899</strain>
    </source>
</reference>
<dbReference type="InterPro" id="IPR036197">
    <property type="entry name" value="NarG-like_sf"/>
</dbReference>
<evidence type="ECO:0000259" key="7">
    <source>
        <dbReference type="PROSITE" id="PS51379"/>
    </source>
</evidence>
<dbReference type="Gene3D" id="1.10.1060.10">
    <property type="entry name" value="Alpha-helical ferredoxin"/>
    <property type="match status" value="1"/>
</dbReference>
<evidence type="ECO:0000256" key="6">
    <source>
        <dbReference type="SAM" id="Phobius"/>
    </source>
</evidence>
<feature type="transmembrane region" description="Helical" evidence="6">
    <location>
        <begin position="146"/>
        <end position="170"/>
    </location>
</feature>
<dbReference type="Gene3D" id="1.20.950.20">
    <property type="entry name" value="Transmembrane di-heme cytochromes, Chain C"/>
    <property type="match status" value="1"/>
</dbReference>
<dbReference type="PROSITE" id="PS00198">
    <property type="entry name" value="4FE4S_FER_1"/>
    <property type="match status" value="1"/>
</dbReference>
<feature type="domain" description="4Fe-4S ferredoxin-type" evidence="7">
    <location>
        <begin position="268"/>
        <end position="298"/>
    </location>
</feature>
<keyword evidence="2" id="KW-0479">Metal-binding</keyword>
<dbReference type="PANTHER" id="PTHR43255">
    <property type="entry name" value="IRON-SULFUR-BINDING OXIDOREDUCTASE FADF-RELATED-RELATED"/>
    <property type="match status" value="1"/>
</dbReference>
<dbReference type="EC" id="1.-.-.-" evidence="8"/>
<keyword evidence="3 8" id="KW-0560">Oxidoreductase</keyword>
<dbReference type="InterPro" id="IPR009051">
    <property type="entry name" value="Helical_ferredxn"/>
</dbReference>
<dbReference type="InterPro" id="IPR051460">
    <property type="entry name" value="HdrC_iron-sulfur_subunit"/>
</dbReference>
<sequence>MNSLLIVNWLATIAIIAYAAYLFVYLIRTRITYIQLGKKVEFDRRFKERWDLIKGNVFGQKKLLKDKKSGIMHVMFFYGFILVQFGALDFIWKGLAPGSHLPLGPLYPAFTFFQEIVTLIILIAVFWAFYRRYIEKLVRLKRNFKAGLVLIFIGGLMLSVLLGNGMGIIWHGEELSWSEPIASAIAYLFSGIGETAAIVVFYFAWWLHLLILLTFLVYVPQSKHAHLIAGPANVYFSRLTNPGKLEKIDFEDETQETFGVGKIEDFKQTQLIDLYACVECGRCTNMCPATGTGKMLSPMDLILKLRDHLTDKGAAVTSRAPWVPTVAFNNTQGNQLAMMASGDGQHESAATLAYNPSLIGDVITETEIWACTTCRNCEDQCPVMNEHVDKIIDLRRYLVLTEGKMDPEAQRALTNIERQGNPWGLNRKERETWRTMEEEVSIPTVKEKTKAGEEFEYLFWVGSMGSYDNRSQKIALSFAKLMNEAGISFAILGNKEKNSGDTPRRLGNEFVFQEMANKNIEEFEKAGVKKIVTIDPHAYNTFKNEYPDFGLQAEVYHHTELLAQWVKEGRLKPVHRVEETITYHDSCYLGRYNEVYEAPRNILKAIPGVNLIEMERNRETGMCCGAGGGLMWMEETAGSRINVARTEQALATSPTIIGTGCPYCLTMISDGTKAKEVEERVQTLDITEILERSVIGSKKEAM</sequence>
<evidence type="ECO:0000256" key="5">
    <source>
        <dbReference type="ARBA" id="ARBA00023014"/>
    </source>
</evidence>
<keyword evidence="6" id="KW-1133">Transmembrane helix</keyword>
<dbReference type="Proteomes" id="UP000789423">
    <property type="component" value="Unassembled WGS sequence"/>
</dbReference>
<keyword evidence="6" id="KW-0812">Transmembrane</keyword>
<evidence type="ECO:0000256" key="3">
    <source>
        <dbReference type="ARBA" id="ARBA00023002"/>
    </source>
</evidence>
<keyword evidence="9" id="KW-1185">Reference proteome</keyword>
<evidence type="ECO:0000256" key="4">
    <source>
        <dbReference type="ARBA" id="ARBA00023004"/>
    </source>
</evidence>